<dbReference type="GO" id="GO:0000390">
    <property type="term" value="P:spliceosomal complex disassembly"/>
    <property type="evidence" value="ECO:0007669"/>
    <property type="project" value="TreeGrafter"/>
</dbReference>
<dbReference type="InterPro" id="IPR027417">
    <property type="entry name" value="P-loop_NTPase"/>
</dbReference>
<keyword evidence="3" id="KW-1185">Reference proteome</keyword>
<name>A0A091DXQ1_FUKDA</name>
<dbReference type="PANTHER" id="PTHR18934">
    <property type="entry name" value="ATP-DEPENDENT RNA HELICASE"/>
    <property type="match status" value="1"/>
</dbReference>
<dbReference type="eggNOG" id="KOG0922">
    <property type="taxonomic scope" value="Eukaryota"/>
</dbReference>
<keyword evidence="2" id="KW-0067">ATP-binding</keyword>
<dbReference type="GO" id="GO:0003723">
    <property type="term" value="F:RNA binding"/>
    <property type="evidence" value="ECO:0007669"/>
    <property type="project" value="TreeGrafter"/>
</dbReference>
<organism evidence="2 3">
    <name type="scientific">Fukomys damarensis</name>
    <name type="common">Damaraland mole rat</name>
    <name type="synonym">Cryptomys damarensis</name>
    <dbReference type="NCBI Taxonomy" id="885580"/>
    <lineage>
        <taxon>Eukaryota</taxon>
        <taxon>Metazoa</taxon>
        <taxon>Chordata</taxon>
        <taxon>Craniata</taxon>
        <taxon>Vertebrata</taxon>
        <taxon>Euteleostomi</taxon>
        <taxon>Mammalia</taxon>
        <taxon>Eutheria</taxon>
        <taxon>Euarchontoglires</taxon>
        <taxon>Glires</taxon>
        <taxon>Rodentia</taxon>
        <taxon>Hystricomorpha</taxon>
        <taxon>Bathyergidae</taxon>
        <taxon>Fukomys</taxon>
    </lineage>
</organism>
<dbReference type="GO" id="GO:0071013">
    <property type="term" value="C:catalytic step 2 spliceosome"/>
    <property type="evidence" value="ECO:0007669"/>
    <property type="project" value="TreeGrafter"/>
</dbReference>
<keyword evidence="2" id="KW-0547">Nucleotide-binding</keyword>
<accession>A0A091DXQ1</accession>
<sequence length="195" mass="22327">MLGEAHKGMVQANVLFGLLRKTVQIQGDMKLLVTLATLDGMKPSQYFSEAPIFTIPECSKPKEILYPKEPKTEYQEASLITVMQIHLTDLLVLLTQKEERDMACKIPCGRQPKPSTSKEPDIKRHPKKKLQEPYPGFCQPSNPTIWTMLDEDDMKVPLDILKEQGAVMPSPTAGQEEQRDDEYWNREKKKRQSRS</sequence>
<dbReference type="Proteomes" id="UP000028990">
    <property type="component" value="Unassembled WGS sequence"/>
</dbReference>
<dbReference type="AlphaFoldDB" id="A0A091DXQ1"/>
<protein>
    <submittedName>
        <fullName evidence="2">ATP-dependent RNA helicase DHX8</fullName>
    </submittedName>
</protein>
<feature type="region of interest" description="Disordered" evidence="1">
    <location>
        <begin position="107"/>
        <end position="136"/>
    </location>
</feature>
<dbReference type="Gene3D" id="3.40.50.300">
    <property type="entry name" value="P-loop containing nucleotide triphosphate hydrolases"/>
    <property type="match status" value="1"/>
</dbReference>
<evidence type="ECO:0000256" key="1">
    <source>
        <dbReference type="SAM" id="MobiDB-lite"/>
    </source>
</evidence>
<proteinExistence type="predicted"/>
<dbReference type="GO" id="GO:0003724">
    <property type="term" value="F:RNA helicase activity"/>
    <property type="evidence" value="ECO:0007669"/>
    <property type="project" value="TreeGrafter"/>
</dbReference>
<keyword evidence="2" id="KW-0378">Hydrolase</keyword>
<evidence type="ECO:0000313" key="3">
    <source>
        <dbReference type="Proteomes" id="UP000028990"/>
    </source>
</evidence>
<feature type="region of interest" description="Disordered" evidence="1">
    <location>
        <begin position="158"/>
        <end position="195"/>
    </location>
</feature>
<keyword evidence="2" id="KW-0347">Helicase</keyword>
<reference evidence="2 3" key="1">
    <citation type="submission" date="2013-11" db="EMBL/GenBank/DDBJ databases">
        <title>The Damaraland mole rat (Fukomys damarensis) genome and evolution of African mole rats.</title>
        <authorList>
            <person name="Gladyshev V.N."/>
            <person name="Fang X."/>
        </authorList>
    </citation>
    <scope>NUCLEOTIDE SEQUENCE [LARGE SCALE GENOMIC DNA]</scope>
    <source>
        <tissue evidence="2">Liver</tissue>
    </source>
</reference>
<evidence type="ECO:0000313" key="2">
    <source>
        <dbReference type="EMBL" id="KFO35080.1"/>
    </source>
</evidence>
<dbReference type="PANTHER" id="PTHR18934:SF85">
    <property type="entry name" value="ATP-DEPENDENT RNA HELICASE DHX8"/>
    <property type="match status" value="1"/>
</dbReference>
<dbReference type="EMBL" id="KN121891">
    <property type="protein sequence ID" value="KFO35080.1"/>
    <property type="molecule type" value="Genomic_DNA"/>
</dbReference>
<gene>
    <name evidence="2" type="ORF">H920_03534</name>
</gene>